<protein>
    <submittedName>
        <fullName evidence="1">Gliding motility lipoprotein GldD</fullName>
    </submittedName>
</protein>
<evidence type="ECO:0000313" key="1">
    <source>
        <dbReference type="EMBL" id="MFD0752296.1"/>
    </source>
</evidence>
<keyword evidence="1" id="KW-0449">Lipoprotein</keyword>
<dbReference type="InterPro" id="IPR019850">
    <property type="entry name" value="GldD-like"/>
</dbReference>
<reference evidence="2" key="1">
    <citation type="journal article" date="2019" name="Int. J. Syst. Evol. Microbiol.">
        <title>The Global Catalogue of Microorganisms (GCM) 10K type strain sequencing project: providing services to taxonomists for standard genome sequencing and annotation.</title>
        <authorList>
            <consortium name="The Broad Institute Genomics Platform"/>
            <consortium name="The Broad Institute Genome Sequencing Center for Infectious Disease"/>
            <person name="Wu L."/>
            <person name="Ma J."/>
        </authorList>
    </citation>
    <scope>NUCLEOTIDE SEQUENCE [LARGE SCALE GENOMIC DNA]</scope>
    <source>
        <strain evidence="2">CCUG 63418</strain>
    </source>
</reference>
<name>A0ABW2Z6A2_9SPHI</name>
<keyword evidence="2" id="KW-1185">Reference proteome</keyword>
<dbReference type="RefSeq" id="WP_377102669.1">
    <property type="nucleotide sequence ID" value="NZ_JBHTHU010000022.1"/>
</dbReference>
<organism evidence="1 2">
    <name type="scientific">Mucilaginibacter calamicampi</name>
    <dbReference type="NCBI Taxonomy" id="1302352"/>
    <lineage>
        <taxon>Bacteria</taxon>
        <taxon>Pseudomonadati</taxon>
        <taxon>Bacteroidota</taxon>
        <taxon>Sphingobacteriia</taxon>
        <taxon>Sphingobacteriales</taxon>
        <taxon>Sphingobacteriaceae</taxon>
        <taxon>Mucilaginibacter</taxon>
    </lineage>
</organism>
<dbReference type="Pfam" id="PF25593">
    <property type="entry name" value="GldD_lipo"/>
    <property type="match status" value="1"/>
</dbReference>
<sequence>MELGGETPVRWAFLIFIGVLFISACSGEENYAPKPRGFYRINFPQRGYQQYVSNNPFTFEYPKYAVMERDTLSRPTGKLVNMQTLLNMQFKQFNATLHLSYETIPNKKIFNELVEDAHKFAFKHTVKATSIDEGVIHYPDRKVYGIYYTIDGNAASSVQFFLTDSVKNYLRGALYFNSEPRLDSIQPVLNFVKQDVDRMIKSFKWK</sequence>
<dbReference type="EMBL" id="JBHTHU010000022">
    <property type="protein sequence ID" value="MFD0752296.1"/>
    <property type="molecule type" value="Genomic_DNA"/>
</dbReference>
<proteinExistence type="predicted"/>
<accession>A0ABW2Z6A2</accession>
<gene>
    <name evidence="1" type="ORF">ACFQZS_19230</name>
</gene>
<dbReference type="Proteomes" id="UP001596958">
    <property type="component" value="Unassembled WGS sequence"/>
</dbReference>
<comment type="caution">
    <text evidence="1">The sequence shown here is derived from an EMBL/GenBank/DDBJ whole genome shotgun (WGS) entry which is preliminary data.</text>
</comment>
<evidence type="ECO:0000313" key="2">
    <source>
        <dbReference type="Proteomes" id="UP001596958"/>
    </source>
</evidence>